<name>A0A7Y9ZKR8_9ACTN</name>
<evidence type="ECO:0000313" key="2">
    <source>
        <dbReference type="EMBL" id="NYI46671.1"/>
    </source>
</evidence>
<evidence type="ECO:0000313" key="3">
    <source>
        <dbReference type="Proteomes" id="UP000562045"/>
    </source>
</evidence>
<evidence type="ECO:0000256" key="1">
    <source>
        <dbReference type="SAM" id="MobiDB-lite"/>
    </source>
</evidence>
<feature type="region of interest" description="Disordered" evidence="1">
    <location>
        <begin position="207"/>
        <end position="227"/>
    </location>
</feature>
<dbReference type="InterPro" id="IPR006311">
    <property type="entry name" value="TAT_signal"/>
</dbReference>
<dbReference type="PANTHER" id="PTHR43737:SF1">
    <property type="entry name" value="DUF1501 DOMAIN-CONTAINING PROTEIN"/>
    <property type="match status" value="1"/>
</dbReference>
<dbReference type="Proteomes" id="UP000562045">
    <property type="component" value="Unassembled WGS sequence"/>
</dbReference>
<dbReference type="PROSITE" id="PS51318">
    <property type="entry name" value="TAT"/>
    <property type="match status" value="1"/>
</dbReference>
<protein>
    <submittedName>
        <fullName evidence="2">Uncharacterized protein (DUF1501 family)</fullName>
    </submittedName>
</protein>
<dbReference type="InterPro" id="IPR010869">
    <property type="entry name" value="DUF1501"/>
</dbReference>
<dbReference type="AlphaFoldDB" id="A0A7Y9ZKR8"/>
<feature type="compositionally biased region" description="Basic and acidic residues" evidence="1">
    <location>
        <begin position="207"/>
        <end position="216"/>
    </location>
</feature>
<dbReference type="Pfam" id="PF07394">
    <property type="entry name" value="DUF1501"/>
    <property type="match status" value="1"/>
</dbReference>
<dbReference type="PANTHER" id="PTHR43737">
    <property type="entry name" value="BLL7424 PROTEIN"/>
    <property type="match status" value="1"/>
</dbReference>
<organism evidence="2 3">
    <name type="scientific">Nocardioides aromaticivorans</name>
    <dbReference type="NCBI Taxonomy" id="200618"/>
    <lineage>
        <taxon>Bacteria</taxon>
        <taxon>Bacillati</taxon>
        <taxon>Actinomycetota</taxon>
        <taxon>Actinomycetes</taxon>
        <taxon>Propionibacteriales</taxon>
        <taxon>Nocardioidaceae</taxon>
        <taxon>Nocardioides</taxon>
    </lineage>
</organism>
<gene>
    <name evidence="2" type="ORF">BJ993_003751</name>
</gene>
<proteinExistence type="predicted"/>
<dbReference type="RefSeq" id="WP_179650542.1">
    <property type="nucleotide sequence ID" value="NZ_JACBZM010000001.1"/>
</dbReference>
<accession>A0A7Y9ZKR8</accession>
<comment type="caution">
    <text evidence="2">The sequence shown here is derived from an EMBL/GenBank/DDBJ whole genome shotgun (WGS) entry which is preliminary data.</text>
</comment>
<sequence length="424" mass="43998">MTSPTPAPPAEPCGCPEFSRVSRRGLLRGALAAGAGLSTATAFGTAFVETSYAATRSAPAVLVVLSMRGAVDGMSLVVPHGDPVYASARPGIAVPSAQLLAKDGFFGLHPNLAPLLPLWNGGRMAAVHATGLPAPNRSHFSAMEEVEDAAPGSTTRTGWLNRLIGRDTYTSPLQAVQLGSANPPTSLSGPQQSVAIERIADMRLSGADKWDPEGRRPRSMRTTWASASGPLGAGARAAMAAIADFAPVKATSTTPANGASYPDGDFGRAMAATARTIRGDVGAEVITVDFGSWDHHVDLGTLEWGAMQRMTSELADVLAAFFTDLGALADKVTVVALSEFGRRVKQNANYGLDHGWGNVMLLLGAGVKGGYHGTWPGLVNDVNADLTVTTDYRSVLAEVVVKRMAASSATVFPGFTPETVGVMA</sequence>
<reference evidence="2 3" key="1">
    <citation type="submission" date="2020-07" db="EMBL/GenBank/DDBJ databases">
        <title>Sequencing the genomes of 1000 actinobacteria strains.</title>
        <authorList>
            <person name="Klenk H.-P."/>
        </authorList>
    </citation>
    <scope>NUCLEOTIDE SEQUENCE [LARGE SCALE GENOMIC DNA]</scope>
    <source>
        <strain evidence="2 3">DSM 15131</strain>
    </source>
</reference>
<dbReference type="EMBL" id="JACBZM010000001">
    <property type="protein sequence ID" value="NYI46671.1"/>
    <property type="molecule type" value="Genomic_DNA"/>
</dbReference>